<keyword evidence="1" id="KW-0812">Transmembrane</keyword>
<keyword evidence="4" id="KW-1185">Reference proteome</keyword>
<proteinExistence type="predicted"/>
<keyword evidence="1" id="KW-1133">Transmembrane helix</keyword>
<dbReference type="PANTHER" id="PTHR41878:SF1">
    <property type="entry name" value="TNPR PROTEIN"/>
    <property type="match status" value="1"/>
</dbReference>
<name>A0AA40VVM9_9NOST</name>
<dbReference type="AlphaFoldDB" id="A0AA40VVM9"/>
<evidence type="ECO:0000259" key="2">
    <source>
        <dbReference type="Pfam" id="PF07929"/>
    </source>
</evidence>
<dbReference type="Pfam" id="PF07929">
    <property type="entry name" value="PRiA4_ORF3"/>
    <property type="match status" value="1"/>
</dbReference>
<evidence type="ECO:0000313" key="4">
    <source>
        <dbReference type="Proteomes" id="UP001165986"/>
    </source>
</evidence>
<dbReference type="Proteomes" id="UP001165986">
    <property type="component" value="Unassembled WGS sequence"/>
</dbReference>
<feature type="transmembrane region" description="Helical" evidence="1">
    <location>
        <begin position="6"/>
        <end position="24"/>
    </location>
</feature>
<accession>A0AA40VVM9</accession>
<dbReference type="InterPro" id="IPR024047">
    <property type="entry name" value="MM3350-like_sf"/>
</dbReference>
<keyword evidence="1" id="KW-0472">Membrane</keyword>
<dbReference type="SUPFAM" id="SSF159941">
    <property type="entry name" value="MM3350-like"/>
    <property type="match status" value="1"/>
</dbReference>
<evidence type="ECO:0000313" key="3">
    <source>
        <dbReference type="EMBL" id="MBD6621119.1"/>
    </source>
</evidence>
<comment type="caution">
    <text evidence="3">The sequence shown here is derived from an EMBL/GenBank/DDBJ whole genome shotgun (WGS) entry which is preliminary data.</text>
</comment>
<dbReference type="Gene3D" id="3.10.290.30">
    <property type="entry name" value="MM3350-like"/>
    <property type="match status" value="1"/>
</dbReference>
<dbReference type="EMBL" id="VJXY01000115">
    <property type="protein sequence ID" value="MBD6621119.1"/>
    <property type="molecule type" value="Genomic_DNA"/>
</dbReference>
<gene>
    <name evidence="3" type="ORF">FNW02_36760</name>
</gene>
<dbReference type="InterPro" id="IPR012912">
    <property type="entry name" value="Plasmid_pRiA4b_Orf3-like"/>
</dbReference>
<reference evidence="3" key="1">
    <citation type="submission" date="2019-07" db="EMBL/GenBank/DDBJ databases">
        <title>Toxilogical consequences of a new and cryptic species of cyanobacteria (Komarekiella delphini-convector) recovered from the epidermis of a bottlenose dolphin and 1500 ft. in the air.</title>
        <authorList>
            <person name="Brown A.O."/>
            <person name="Dvorak P."/>
            <person name="Villanueva C.D."/>
            <person name="Foss A.J."/>
            <person name="Garvey A.D."/>
            <person name="Gibson Q.A."/>
            <person name="Johansen J.R."/>
            <person name="Casamatta D.A."/>
        </authorList>
    </citation>
    <scope>NUCLEOTIDE SEQUENCE</scope>
    <source>
        <strain evidence="3">SJRDD-AB1</strain>
    </source>
</reference>
<evidence type="ECO:0000256" key="1">
    <source>
        <dbReference type="SAM" id="Phobius"/>
    </source>
</evidence>
<sequence length="212" mass="25056">MSDSEQLVIYQLHIFILGISPMIWRRIKTKSDSTIADLHYIIQIVMGWTDSHLHRFIIYGKHYGIAQIGGMWFSDDPKVVKLSDFGWRGRERFLYEYDFGDNWQHQIRVEAILTPESNCFYPVCISGKRACPPEDCGGPWEFMAQKQEYSLRYIASRCSEIMEEGDIPGNIEEMYELRQWLMVNHFDHQKVNQRLQQYAAGDKEMLFEQEIV</sequence>
<organism evidence="3 4">
    <name type="scientific">Komarekiella delphini-convector SJRDD-AB1</name>
    <dbReference type="NCBI Taxonomy" id="2593771"/>
    <lineage>
        <taxon>Bacteria</taxon>
        <taxon>Bacillati</taxon>
        <taxon>Cyanobacteriota</taxon>
        <taxon>Cyanophyceae</taxon>
        <taxon>Nostocales</taxon>
        <taxon>Nostocaceae</taxon>
        <taxon>Komarekiella</taxon>
        <taxon>Komarekiella delphini-convector</taxon>
    </lineage>
</organism>
<feature type="domain" description="Plasmid pRiA4b Orf3-like" evidence="2">
    <location>
        <begin position="9"/>
        <end position="145"/>
    </location>
</feature>
<protein>
    <submittedName>
        <fullName evidence="3">Plasmid pRiA4b ORF-3 family protein</fullName>
    </submittedName>
</protein>
<dbReference type="RefSeq" id="WP_191762441.1">
    <property type="nucleotide sequence ID" value="NZ_VJXY01000115.1"/>
</dbReference>
<dbReference type="PANTHER" id="PTHR41878">
    <property type="entry name" value="LEXA REPRESSOR-RELATED"/>
    <property type="match status" value="1"/>
</dbReference>